<protein>
    <submittedName>
        <fullName evidence="2">Uncharacterized protein</fullName>
    </submittedName>
</protein>
<gene>
    <name evidence="2" type="ORF">KSP40_PGU010619</name>
</gene>
<reference evidence="2 3" key="1">
    <citation type="journal article" date="2022" name="Nat. Plants">
        <title>Genomes of leafy and leafless Platanthera orchids illuminate the evolution of mycoheterotrophy.</title>
        <authorList>
            <person name="Li M.H."/>
            <person name="Liu K.W."/>
            <person name="Li Z."/>
            <person name="Lu H.C."/>
            <person name="Ye Q.L."/>
            <person name="Zhang D."/>
            <person name="Wang J.Y."/>
            <person name="Li Y.F."/>
            <person name="Zhong Z.M."/>
            <person name="Liu X."/>
            <person name="Yu X."/>
            <person name="Liu D.K."/>
            <person name="Tu X.D."/>
            <person name="Liu B."/>
            <person name="Hao Y."/>
            <person name="Liao X.Y."/>
            <person name="Jiang Y.T."/>
            <person name="Sun W.H."/>
            <person name="Chen J."/>
            <person name="Chen Y.Q."/>
            <person name="Ai Y."/>
            <person name="Zhai J.W."/>
            <person name="Wu S.S."/>
            <person name="Zhou Z."/>
            <person name="Hsiao Y.Y."/>
            <person name="Wu W.L."/>
            <person name="Chen Y.Y."/>
            <person name="Lin Y.F."/>
            <person name="Hsu J.L."/>
            <person name="Li C.Y."/>
            <person name="Wang Z.W."/>
            <person name="Zhao X."/>
            <person name="Zhong W.Y."/>
            <person name="Ma X.K."/>
            <person name="Ma L."/>
            <person name="Huang J."/>
            <person name="Chen G.Z."/>
            <person name="Huang M.Z."/>
            <person name="Huang L."/>
            <person name="Peng D.H."/>
            <person name="Luo Y.B."/>
            <person name="Zou S.Q."/>
            <person name="Chen S.P."/>
            <person name="Lan S."/>
            <person name="Tsai W.C."/>
            <person name="Van de Peer Y."/>
            <person name="Liu Z.J."/>
        </authorList>
    </citation>
    <scope>NUCLEOTIDE SEQUENCE [LARGE SCALE GENOMIC DNA]</scope>
    <source>
        <strain evidence="2">Lor288</strain>
    </source>
</reference>
<name>A0ABR2LSK8_9ASPA</name>
<evidence type="ECO:0000256" key="1">
    <source>
        <dbReference type="SAM" id="MobiDB-lite"/>
    </source>
</evidence>
<organism evidence="2 3">
    <name type="scientific">Platanthera guangdongensis</name>
    <dbReference type="NCBI Taxonomy" id="2320717"/>
    <lineage>
        <taxon>Eukaryota</taxon>
        <taxon>Viridiplantae</taxon>
        <taxon>Streptophyta</taxon>
        <taxon>Embryophyta</taxon>
        <taxon>Tracheophyta</taxon>
        <taxon>Spermatophyta</taxon>
        <taxon>Magnoliopsida</taxon>
        <taxon>Liliopsida</taxon>
        <taxon>Asparagales</taxon>
        <taxon>Orchidaceae</taxon>
        <taxon>Orchidoideae</taxon>
        <taxon>Orchideae</taxon>
        <taxon>Orchidinae</taxon>
        <taxon>Platanthera</taxon>
    </lineage>
</organism>
<feature type="region of interest" description="Disordered" evidence="1">
    <location>
        <begin position="89"/>
        <end position="154"/>
    </location>
</feature>
<sequence length="154" mass="16598">MNPSIHLLWKRKICKLQRSLLLINEILEILEEVEEIPGCCSRRRDNRRREEVYRAVQKNAAGAGGGAAGEVRPTWKAAGLRSCKKLRKLESKKEGEKKAGDTGGSDAGTGDKIPGMEIDRSSCGPPSIPKSSRTSTPAAVKSTGLSAPGFTIIL</sequence>
<comment type="caution">
    <text evidence="2">The sequence shown here is derived from an EMBL/GenBank/DDBJ whole genome shotgun (WGS) entry which is preliminary data.</text>
</comment>
<evidence type="ECO:0000313" key="2">
    <source>
        <dbReference type="EMBL" id="KAK8948139.1"/>
    </source>
</evidence>
<feature type="compositionally biased region" description="Basic and acidic residues" evidence="1">
    <location>
        <begin position="89"/>
        <end position="100"/>
    </location>
</feature>
<keyword evidence="3" id="KW-1185">Reference proteome</keyword>
<proteinExistence type="predicted"/>
<evidence type="ECO:0000313" key="3">
    <source>
        <dbReference type="Proteomes" id="UP001412067"/>
    </source>
</evidence>
<accession>A0ABR2LSK8</accession>
<dbReference type="Proteomes" id="UP001412067">
    <property type="component" value="Unassembled WGS sequence"/>
</dbReference>
<dbReference type="EMBL" id="JBBWWR010000016">
    <property type="protein sequence ID" value="KAK8948139.1"/>
    <property type="molecule type" value="Genomic_DNA"/>
</dbReference>